<reference evidence="3" key="1">
    <citation type="journal article" date="2019" name="Int. J. Syst. Evol. Microbiol.">
        <title>The Global Catalogue of Microorganisms (GCM) 10K type strain sequencing project: providing services to taxonomists for standard genome sequencing and annotation.</title>
        <authorList>
            <consortium name="The Broad Institute Genomics Platform"/>
            <consortium name="The Broad Institute Genome Sequencing Center for Infectious Disease"/>
            <person name="Wu L."/>
            <person name="Ma J."/>
        </authorList>
    </citation>
    <scope>NUCLEOTIDE SEQUENCE [LARGE SCALE GENOMIC DNA]</scope>
    <source>
        <strain evidence="3">JCM 15900</strain>
    </source>
</reference>
<gene>
    <name evidence="2" type="ORF">GCM10009823_29950</name>
</gene>
<dbReference type="PROSITE" id="PS50995">
    <property type="entry name" value="HTH_MARR_2"/>
    <property type="match status" value="1"/>
</dbReference>
<dbReference type="RefSeq" id="WP_291796374.1">
    <property type="nucleotide sequence ID" value="NZ_BAAAPZ010000018.1"/>
</dbReference>
<evidence type="ECO:0000259" key="1">
    <source>
        <dbReference type="PROSITE" id="PS50995"/>
    </source>
</evidence>
<organism evidence="2 3">
    <name type="scientific">Brevibacterium salitolerans</name>
    <dbReference type="NCBI Taxonomy" id="1403566"/>
    <lineage>
        <taxon>Bacteria</taxon>
        <taxon>Bacillati</taxon>
        <taxon>Actinomycetota</taxon>
        <taxon>Actinomycetes</taxon>
        <taxon>Micrococcales</taxon>
        <taxon>Brevibacteriaceae</taxon>
        <taxon>Brevibacterium</taxon>
    </lineage>
</organism>
<proteinExistence type="predicted"/>
<feature type="domain" description="HTH marR-type" evidence="1">
    <location>
        <begin position="1"/>
        <end position="144"/>
    </location>
</feature>
<dbReference type="SUPFAM" id="SSF46785">
    <property type="entry name" value="Winged helix' DNA-binding domain"/>
    <property type="match status" value="1"/>
</dbReference>
<keyword evidence="3" id="KW-1185">Reference proteome</keyword>
<evidence type="ECO:0000313" key="2">
    <source>
        <dbReference type="EMBL" id="GAA2104987.1"/>
    </source>
</evidence>
<dbReference type="Gene3D" id="1.10.10.10">
    <property type="entry name" value="Winged helix-like DNA-binding domain superfamily/Winged helix DNA-binding domain"/>
    <property type="match status" value="1"/>
</dbReference>
<dbReference type="Proteomes" id="UP001500984">
    <property type="component" value="Unassembled WGS sequence"/>
</dbReference>
<dbReference type="EMBL" id="BAAAPZ010000018">
    <property type="protein sequence ID" value="GAA2104987.1"/>
    <property type="molecule type" value="Genomic_DNA"/>
</dbReference>
<comment type="caution">
    <text evidence="2">The sequence shown here is derived from an EMBL/GenBank/DDBJ whole genome shotgun (WGS) entry which is preliminary data.</text>
</comment>
<protein>
    <recommendedName>
        <fullName evidence="1">HTH marR-type domain-containing protein</fullName>
    </recommendedName>
</protein>
<accession>A0ABP5IUI2</accession>
<dbReference type="InterPro" id="IPR000835">
    <property type="entry name" value="HTH_MarR-typ"/>
</dbReference>
<dbReference type="InterPro" id="IPR036390">
    <property type="entry name" value="WH_DNA-bd_sf"/>
</dbReference>
<dbReference type="PANTHER" id="PTHR39515">
    <property type="entry name" value="CONSERVED PROTEIN"/>
    <property type="match status" value="1"/>
</dbReference>
<dbReference type="InterPro" id="IPR052526">
    <property type="entry name" value="HTH-type_Bedaq_tolerance"/>
</dbReference>
<name>A0ABP5IUI2_9MICO</name>
<dbReference type="PANTHER" id="PTHR39515:SF2">
    <property type="entry name" value="HTH-TYPE TRANSCRIPTIONAL REGULATOR RV0880"/>
    <property type="match status" value="1"/>
</dbReference>
<dbReference type="SMART" id="SM00347">
    <property type="entry name" value="HTH_MARR"/>
    <property type="match status" value="1"/>
</dbReference>
<evidence type="ECO:0000313" key="3">
    <source>
        <dbReference type="Proteomes" id="UP001500984"/>
    </source>
</evidence>
<dbReference type="Pfam" id="PF12802">
    <property type="entry name" value="MarR_2"/>
    <property type="match status" value="1"/>
</dbReference>
<sequence length="145" mass="15153">MPKDTAQELAARLIVGGSGFARTASRGVTRGFSLVAMRTLSNLKKEGGLRIGELAQREGIAQPSMTSAVNSLANAGLVTREPDPDDARAAVVTLTPAGSAELTAFRLRTADSAAPLIEALPAEDLAALTRAAELLDQLTEQLRSR</sequence>
<dbReference type="InterPro" id="IPR036388">
    <property type="entry name" value="WH-like_DNA-bd_sf"/>
</dbReference>